<reference evidence="3" key="1">
    <citation type="submission" date="2023-05" db="EMBL/GenBank/DDBJ databases">
        <title>Nepenthes gracilis genome sequencing.</title>
        <authorList>
            <person name="Fukushima K."/>
        </authorList>
    </citation>
    <scope>NUCLEOTIDE SEQUENCE</scope>
    <source>
        <strain evidence="3">SING2019-196</strain>
    </source>
</reference>
<evidence type="ECO:0000256" key="2">
    <source>
        <dbReference type="SAM" id="MobiDB-lite"/>
    </source>
</evidence>
<gene>
    <name evidence="3" type="ORF">Nepgr_007143</name>
</gene>
<keyword evidence="4" id="KW-1185">Reference proteome</keyword>
<evidence type="ECO:0000256" key="1">
    <source>
        <dbReference type="ARBA" id="ARBA00034773"/>
    </source>
</evidence>
<sequence>MASKFAVTSRANGRRNLKDEDFEEEDVWCAMENKESSGPKVRNLEENSLSFSSFSSSSSWRSPTAPATIPRASNPSKEANKMTMVKQSSAPMDIPGRRKVYGLMSSKKKSCPWVDYDGHGMNDDDGEVVVVDDDDNDEDEIVPPHEYIARRLASSQISSSSVCEGIGRTLKGRDLSKVRNTILRKTGFLEG</sequence>
<dbReference type="Proteomes" id="UP001279734">
    <property type="component" value="Unassembled WGS sequence"/>
</dbReference>
<name>A0AAD3S6H8_NEPGR</name>
<dbReference type="GO" id="GO:0010150">
    <property type="term" value="P:leaf senescence"/>
    <property type="evidence" value="ECO:0007669"/>
    <property type="project" value="UniProtKB-ARBA"/>
</dbReference>
<accession>A0AAD3S6H8</accession>
<dbReference type="EMBL" id="BSYO01000005">
    <property type="protein sequence ID" value="GMH05303.1"/>
    <property type="molecule type" value="Genomic_DNA"/>
</dbReference>
<comment type="similarity">
    <text evidence="1">Belongs to the senescence regulator S40 family.</text>
</comment>
<dbReference type="InterPro" id="IPR007608">
    <property type="entry name" value="Senescence_reg_S40"/>
</dbReference>
<proteinExistence type="inferred from homology"/>
<evidence type="ECO:0000313" key="4">
    <source>
        <dbReference type="Proteomes" id="UP001279734"/>
    </source>
</evidence>
<dbReference type="AlphaFoldDB" id="A0AAD3S6H8"/>
<dbReference type="PANTHER" id="PTHR33083">
    <property type="entry name" value="EXPRESSED PROTEIN"/>
    <property type="match status" value="1"/>
</dbReference>
<dbReference type="PANTHER" id="PTHR33083:SF103">
    <property type="entry name" value="SENESCENCE REGULATOR"/>
    <property type="match status" value="1"/>
</dbReference>
<feature type="region of interest" description="Disordered" evidence="2">
    <location>
        <begin position="1"/>
        <end position="24"/>
    </location>
</feature>
<comment type="caution">
    <text evidence="3">The sequence shown here is derived from an EMBL/GenBank/DDBJ whole genome shotgun (WGS) entry which is preliminary data.</text>
</comment>
<evidence type="ECO:0000313" key="3">
    <source>
        <dbReference type="EMBL" id="GMH05303.1"/>
    </source>
</evidence>
<dbReference type="Pfam" id="PF04520">
    <property type="entry name" value="Senescence_reg"/>
    <property type="match status" value="1"/>
</dbReference>
<protein>
    <recommendedName>
        <fullName evidence="5">Senescence regulator</fullName>
    </recommendedName>
</protein>
<organism evidence="3 4">
    <name type="scientific">Nepenthes gracilis</name>
    <name type="common">Slender pitcher plant</name>
    <dbReference type="NCBI Taxonomy" id="150966"/>
    <lineage>
        <taxon>Eukaryota</taxon>
        <taxon>Viridiplantae</taxon>
        <taxon>Streptophyta</taxon>
        <taxon>Embryophyta</taxon>
        <taxon>Tracheophyta</taxon>
        <taxon>Spermatophyta</taxon>
        <taxon>Magnoliopsida</taxon>
        <taxon>eudicotyledons</taxon>
        <taxon>Gunneridae</taxon>
        <taxon>Pentapetalae</taxon>
        <taxon>Caryophyllales</taxon>
        <taxon>Nepenthaceae</taxon>
        <taxon>Nepenthes</taxon>
    </lineage>
</organism>
<feature type="region of interest" description="Disordered" evidence="2">
    <location>
        <begin position="52"/>
        <end position="96"/>
    </location>
</feature>
<evidence type="ECO:0008006" key="5">
    <source>
        <dbReference type="Google" id="ProtNLM"/>
    </source>
</evidence>